<accession>A0A8T0DJA4</accession>
<protein>
    <recommendedName>
        <fullName evidence="4">Centrosomal protein of 44 kDa</fullName>
    </recommendedName>
</protein>
<dbReference type="GO" id="GO:0000922">
    <property type="term" value="C:spindle pole"/>
    <property type="evidence" value="ECO:0007669"/>
    <property type="project" value="UniProtKB-SubCell"/>
</dbReference>
<feature type="region of interest" description="Disordered" evidence="9">
    <location>
        <begin position="679"/>
        <end position="713"/>
    </location>
</feature>
<feature type="compositionally biased region" description="Polar residues" evidence="9">
    <location>
        <begin position="679"/>
        <end position="700"/>
    </location>
</feature>
<dbReference type="Proteomes" id="UP000699462">
    <property type="component" value="Unassembled WGS sequence"/>
</dbReference>
<dbReference type="Pfam" id="PF15007">
    <property type="entry name" value="CEP44"/>
    <property type="match status" value="1"/>
</dbReference>
<evidence type="ECO:0000256" key="7">
    <source>
        <dbReference type="ARBA" id="ARBA00023212"/>
    </source>
</evidence>
<reference evidence="11 12" key="1">
    <citation type="submission" date="2019-07" db="EMBL/GenBank/DDBJ databases">
        <title>Annotation for the trematode Paragonimus westermani.</title>
        <authorList>
            <person name="Choi Y.-J."/>
        </authorList>
    </citation>
    <scope>NUCLEOTIDE SEQUENCE [LARGE SCALE GENOMIC DNA]</scope>
    <source>
        <strain evidence="11">180907_Pwestermani</strain>
    </source>
</reference>
<keyword evidence="6" id="KW-0175">Coiled coil</keyword>
<dbReference type="EMBL" id="JTDF01003539">
    <property type="protein sequence ID" value="KAF8567730.1"/>
    <property type="molecule type" value="Genomic_DNA"/>
</dbReference>
<keyword evidence="5" id="KW-0963">Cytoplasm</keyword>
<evidence type="ECO:0000256" key="8">
    <source>
        <dbReference type="ARBA" id="ARBA00046235"/>
    </source>
</evidence>
<feature type="domain" description="Centrosomal CEP44" evidence="10">
    <location>
        <begin position="4"/>
        <end position="112"/>
    </location>
</feature>
<evidence type="ECO:0000256" key="1">
    <source>
        <dbReference type="ARBA" id="ARBA00004114"/>
    </source>
</evidence>
<evidence type="ECO:0000256" key="5">
    <source>
        <dbReference type="ARBA" id="ARBA00022490"/>
    </source>
</evidence>
<name>A0A8T0DJA4_9TREM</name>
<dbReference type="AlphaFoldDB" id="A0A8T0DJA4"/>
<keyword evidence="12" id="KW-1185">Reference proteome</keyword>
<evidence type="ECO:0000256" key="6">
    <source>
        <dbReference type="ARBA" id="ARBA00023054"/>
    </source>
</evidence>
<dbReference type="InterPro" id="IPR033603">
    <property type="entry name" value="CEP44"/>
</dbReference>
<evidence type="ECO:0000313" key="11">
    <source>
        <dbReference type="EMBL" id="KAF8567730.1"/>
    </source>
</evidence>
<dbReference type="InterPro" id="IPR029157">
    <property type="entry name" value="CEP44_CC"/>
</dbReference>
<keyword evidence="7" id="KW-0206">Cytoskeleton</keyword>
<feature type="region of interest" description="Disordered" evidence="9">
    <location>
        <begin position="230"/>
        <end position="251"/>
    </location>
</feature>
<gene>
    <name evidence="11" type="ORF">P879_03234</name>
</gene>
<dbReference type="PANTHER" id="PTHR31477">
    <property type="entry name" value="CENTROSOMAL PROTEIN OF 44 KDA"/>
    <property type="match status" value="1"/>
</dbReference>
<comment type="subcellular location">
    <subcellularLocation>
        <location evidence="1">Cytoplasm</location>
        <location evidence="1">Cytoskeleton</location>
        <location evidence="1">Microtubule organizing center</location>
        <location evidence="1">Centrosome</location>
        <location evidence="1">Centriole</location>
    </subcellularLocation>
    <subcellularLocation>
        <location evidence="3">Cytoplasm</location>
        <location evidence="3">Cytoskeleton</location>
        <location evidence="3">Spindle pole</location>
    </subcellularLocation>
    <subcellularLocation>
        <location evidence="2">Midbody</location>
    </subcellularLocation>
</comment>
<evidence type="ECO:0000256" key="9">
    <source>
        <dbReference type="SAM" id="MobiDB-lite"/>
    </source>
</evidence>
<dbReference type="GO" id="GO:0005814">
    <property type="term" value="C:centriole"/>
    <property type="evidence" value="ECO:0007669"/>
    <property type="project" value="UniProtKB-SubCell"/>
</dbReference>
<dbReference type="GO" id="GO:0030496">
    <property type="term" value="C:midbody"/>
    <property type="evidence" value="ECO:0007669"/>
    <property type="project" value="UniProtKB-SubCell"/>
</dbReference>
<dbReference type="PANTHER" id="PTHR31477:SF1">
    <property type="entry name" value="CENTROSOMAL PROTEIN OF 44 KDA"/>
    <property type="match status" value="1"/>
</dbReference>
<evidence type="ECO:0000256" key="3">
    <source>
        <dbReference type="ARBA" id="ARBA00004647"/>
    </source>
</evidence>
<comment type="caution">
    <text evidence="11">The sequence shown here is derived from an EMBL/GenBank/DDBJ whole genome shotgun (WGS) entry which is preliminary data.</text>
</comment>
<organism evidence="11 12">
    <name type="scientific">Paragonimus westermani</name>
    <dbReference type="NCBI Taxonomy" id="34504"/>
    <lineage>
        <taxon>Eukaryota</taxon>
        <taxon>Metazoa</taxon>
        <taxon>Spiralia</taxon>
        <taxon>Lophotrochozoa</taxon>
        <taxon>Platyhelminthes</taxon>
        <taxon>Trematoda</taxon>
        <taxon>Digenea</taxon>
        <taxon>Plagiorchiida</taxon>
        <taxon>Troglotremata</taxon>
        <taxon>Troglotrematidae</taxon>
        <taxon>Paragonimus</taxon>
    </lineage>
</organism>
<dbReference type="OrthoDB" id="259598at2759"/>
<evidence type="ECO:0000313" key="12">
    <source>
        <dbReference type="Proteomes" id="UP000699462"/>
    </source>
</evidence>
<sequence>MHNLKGQVEIFRRQLRALKFTHDVNFQGMFQGTPVAFINFYRHLLCDFNAELTTLLVNKGFSILGTTDYRFMEAVYRILRDLLDLRPPITLTQFYSSGFAERKLEMASQIAARLGSLISRPLSKRRTLHSSHAVHSRQSKASVKQSVVKPCNSLPLVLPGVSFHQCSTKDKLGTGDQAYSVNHSDSECIQSSVGTAQFETSAAVGRHTSAAFHGSTLYRTTTNGERTIQNSTTPVEQHSPSHHLWTDESHNEARKQISVDVTERSLISEKQKQCSTFSTTIPSVGQRNQIQLPRSQSTTMNPPYVKQGNTYHLLNSNSRPCSYSSLFSVSPKTSKRPPMSRGSSANVMNVSTTTVCNDKPIPKISVCSRRWSNTSGCSELSAPHSVASPTNQVCSKDELMREILQSLSRLTSKVDSMLCRMDHLETRFAGDDSGHISDNDRNHAERAEKCFNDPFNQRISVDHQNRNPSLAMRSDTPVALRPTDSIMPSPTATAEFNLSSPKSNVAVNNTQTSSIGTTIDMPYQTFFKPVCTGITAAEHSPRSLSFRGVMESSNNPVTYRKVPLSPTKARTQSVYSDRNDRQAFQRVDHQTFNETRKTVLRDDETYAALPSACDPIPPRSGDPNGNPCSYVWDEQKKTSTWSPSASTSVNFYSVSRPAQPSTRPSPAYTSAHRPLLFRQTDSCDLSTNNSMGVPSDTRTVGTRPDYPTERLSESYSKQVDRITSMLTETHNLLESQRSNLINGTA</sequence>
<evidence type="ECO:0000256" key="2">
    <source>
        <dbReference type="ARBA" id="ARBA00004214"/>
    </source>
</evidence>
<comment type="function">
    <text evidence="8">Centriole-enriched microtubule-binding protein involved in centriole biogenesis. In collaboration with CEP295 and POC1B, is required for the centriole-to-centrosome conversion by ensuring the formation of bona fide centriole wall. Functions as a linker component that maintains centrosome cohesion. Associates with CROCC and regulates its stability and localization to the centrosome.</text>
</comment>
<evidence type="ECO:0000259" key="10">
    <source>
        <dbReference type="Pfam" id="PF15007"/>
    </source>
</evidence>
<proteinExistence type="predicted"/>
<evidence type="ECO:0000256" key="4">
    <source>
        <dbReference type="ARBA" id="ARBA00014053"/>
    </source>
</evidence>